<dbReference type="EMBL" id="FNJI01000095">
    <property type="protein sequence ID" value="SDP85321.1"/>
    <property type="molecule type" value="Genomic_DNA"/>
</dbReference>
<proteinExistence type="predicted"/>
<keyword evidence="2" id="KW-1185">Reference proteome</keyword>
<dbReference type="STRING" id="91360.SAMN05660330_04402"/>
<sequence>MLNKDDLLLITQAIENGGDIWNNEILRPVKAKIKEYHRSVQDESCCYCRRDTTGEFNMVLDIEHVLPKGHSYFKKYMFTICNLSVSCKRCNLKIKGQKTDFIVDIESAKNNPCDNHLFHFIHPNSDNYYDHIKYIVEIENECRVIKYMVINSSAKGKYTYDFFRLKELEREAMDKSQGVKNVKISDSIDFDIESDIYKLFMER</sequence>
<reference evidence="1 2" key="1">
    <citation type="submission" date="2016-10" db="EMBL/GenBank/DDBJ databases">
        <authorList>
            <person name="de Groot N.N."/>
        </authorList>
    </citation>
    <scope>NUCLEOTIDE SEQUENCE [LARGE SCALE GENOMIC DNA]</scope>
    <source>
        <strain evidence="1 2">DSM 12130</strain>
    </source>
</reference>
<dbReference type="RefSeq" id="WP_092226379.1">
    <property type="nucleotide sequence ID" value="NZ_FNJI01000095.1"/>
</dbReference>
<gene>
    <name evidence="1" type="ORF">SAMN05660330_04402</name>
</gene>
<organism evidence="1 2">
    <name type="scientific">Desulforhopalus singaporensis</name>
    <dbReference type="NCBI Taxonomy" id="91360"/>
    <lineage>
        <taxon>Bacteria</taxon>
        <taxon>Pseudomonadati</taxon>
        <taxon>Thermodesulfobacteriota</taxon>
        <taxon>Desulfobulbia</taxon>
        <taxon>Desulfobulbales</taxon>
        <taxon>Desulfocapsaceae</taxon>
        <taxon>Desulforhopalus</taxon>
    </lineage>
</organism>
<dbReference type="AlphaFoldDB" id="A0A1H0W4A4"/>
<evidence type="ECO:0000313" key="1">
    <source>
        <dbReference type="EMBL" id="SDP85321.1"/>
    </source>
</evidence>
<name>A0A1H0W4A4_9BACT</name>
<evidence type="ECO:0008006" key="3">
    <source>
        <dbReference type="Google" id="ProtNLM"/>
    </source>
</evidence>
<accession>A0A1H0W4A4</accession>
<protein>
    <recommendedName>
        <fullName evidence="3">HNH endonuclease</fullName>
    </recommendedName>
</protein>
<evidence type="ECO:0000313" key="2">
    <source>
        <dbReference type="Proteomes" id="UP000199073"/>
    </source>
</evidence>
<dbReference type="OrthoDB" id="9816185at2"/>
<dbReference type="Gene3D" id="1.10.30.50">
    <property type="match status" value="1"/>
</dbReference>
<dbReference type="Proteomes" id="UP000199073">
    <property type="component" value="Unassembled WGS sequence"/>
</dbReference>